<feature type="transmembrane region" description="Helical" evidence="1">
    <location>
        <begin position="129"/>
        <end position="149"/>
    </location>
</feature>
<evidence type="ECO:0000313" key="3">
    <source>
        <dbReference type="EMBL" id="MET3602835.1"/>
    </source>
</evidence>
<feature type="transmembrane region" description="Helical" evidence="1">
    <location>
        <begin position="255"/>
        <end position="277"/>
    </location>
</feature>
<organism evidence="4 5">
    <name type="scientific">Sphaerotilus sulfidivorans</name>
    <dbReference type="NCBI Taxonomy" id="639200"/>
    <lineage>
        <taxon>Bacteria</taxon>
        <taxon>Pseudomonadati</taxon>
        <taxon>Pseudomonadota</taxon>
        <taxon>Betaproteobacteria</taxon>
        <taxon>Burkholderiales</taxon>
        <taxon>Sphaerotilaceae</taxon>
        <taxon>Sphaerotilus</taxon>
    </lineage>
</organism>
<dbReference type="RefSeq" id="WP_149504924.1">
    <property type="nucleotide sequence ID" value="NZ_CP035708.1"/>
</dbReference>
<proteinExistence type="predicted"/>
<dbReference type="InterPro" id="IPR006976">
    <property type="entry name" value="VanZ-like"/>
</dbReference>
<accession>A0A5C1Q495</accession>
<feature type="transmembrane region" description="Helical" evidence="1">
    <location>
        <begin position="230"/>
        <end position="248"/>
    </location>
</feature>
<gene>
    <name evidence="3" type="ORF">ABIC99_000619</name>
    <name evidence="4" type="ORF">EWH46_17040</name>
</gene>
<dbReference type="EMBL" id="CP035708">
    <property type="protein sequence ID" value="QEN02297.1"/>
    <property type="molecule type" value="Genomic_DNA"/>
</dbReference>
<keyword evidence="6" id="KW-1185">Reference proteome</keyword>
<sequence length="390" mass="42523">MTTAALPPSPAPPPAHRSSSWPLAWLWAGLIAYASLHPFGPWRWPVLLPGQLPHELLWLPVQRHNRFDLWANFAGYLPLGLLLALAWLRAGLGPLRTLLQALLFGSLLSLLMEWTQNLLPLRVPSRHDWLLNSAGTLVGALVAVLLLRLGVLAHWQRLRDVIFVPHGTLGLALLLSWPIGLLFPPPVPLATGQALERLLVALDAWLADTPLHRWIPLPDPVGALEPGTEVSVIALGLLAPCVVSFVMLRRVRHRILTLALLLLAGVGATALSTLLNFGPEHAMSWLTPPVLPGLLVGLGLGLGLAFVPRRLVAALGLVALTLLIMLVTQAGTDPYFSLSLTGWERGRFIRFHGLAQWIGWLWPFAALLFLLIQVADPHRIRAPASPSRSG</sequence>
<name>A0A5C1Q495_9BURK</name>
<evidence type="ECO:0000313" key="4">
    <source>
        <dbReference type="EMBL" id="QEN02297.1"/>
    </source>
</evidence>
<evidence type="ECO:0000313" key="5">
    <source>
        <dbReference type="Proteomes" id="UP000323522"/>
    </source>
</evidence>
<reference evidence="4 5" key="1">
    <citation type="submission" date="2019-02" db="EMBL/GenBank/DDBJ databases">
        <title>Complete Genome Sequence and Methylome Analysis of Sphaerotilus natans subsp. sulfidivorans D-507.</title>
        <authorList>
            <person name="Fomenkov A."/>
            <person name="Gridneva E."/>
            <person name="Smolyakov D."/>
            <person name="Dubinina G."/>
            <person name="Vincze T."/>
            <person name="Grabovich M."/>
            <person name="Roberts R.J."/>
        </authorList>
    </citation>
    <scope>NUCLEOTIDE SEQUENCE [LARGE SCALE GENOMIC DNA]</scope>
    <source>
        <strain evidence="4 5">D-507</strain>
    </source>
</reference>
<feature type="domain" description="VanZ-like" evidence="2">
    <location>
        <begin position="63"/>
        <end position="146"/>
    </location>
</feature>
<evidence type="ECO:0000256" key="1">
    <source>
        <dbReference type="SAM" id="Phobius"/>
    </source>
</evidence>
<feature type="transmembrane region" description="Helical" evidence="1">
    <location>
        <begin position="351"/>
        <end position="372"/>
    </location>
</feature>
<feature type="transmembrane region" description="Helical" evidence="1">
    <location>
        <begin position="161"/>
        <end position="183"/>
    </location>
</feature>
<dbReference type="AlphaFoldDB" id="A0A5C1Q495"/>
<evidence type="ECO:0000259" key="2">
    <source>
        <dbReference type="Pfam" id="PF04892"/>
    </source>
</evidence>
<feature type="transmembrane region" description="Helical" evidence="1">
    <location>
        <begin position="95"/>
        <end position="114"/>
    </location>
</feature>
<evidence type="ECO:0000313" key="6">
    <source>
        <dbReference type="Proteomes" id="UP001549111"/>
    </source>
</evidence>
<protein>
    <submittedName>
        <fullName evidence="3">VanZ family protein</fullName>
    </submittedName>
</protein>
<feature type="transmembrane region" description="Helical" evidence="1">
    <location>
        <begin position="69"/>
        <end position="88"/>
    </location>
</feature>
<keyword evidence="1" id="KW-0812">Transmembrane</keyword>
<keyword evidence="1" id="KW-1133">Transmembrane helix</keyword>
<dbReference type="Proteomes" id="UP001549111">
    <property type="component" value="Unassembled WGS sequence"/>
</dbReference>
<keyword evidence="1" id="KW-0472">Membrane</keyword>
<reference evidence="3 6" key="2">
    <citation type="submission" date="2024-06" db="EMBL/GenBank/DDBJ databases">
        <title>Genomic Encyclopedia of Type Strains, Phase IV (KMG-IV): sequencing the most valuable type-strain genomes for metagenomic binning, comparative biology and taxonomic classification.</title>
        <authorList>
            <person name="Goeker M."/>
        </authorList>
    </citation>
    <scope>NUCLEOTIDE SEQUENCE [LARGE SCALE GENOMIC DNA]</scope>
    <source>
        <strain evidence="3 6">D-501</strain>
    </source>
</reference>
<dbReference type="Proteomes" id="UP000323522">
    <property type="component" value="Chromosome"/>
</dbReference>
<dbReference type="OrthoDB" id="9780818at2"/>
<feature type="transmembrane region" description="Helical" evidence="1">
    <location>
        <begin position="312"/>
        <end position="331"/>
    </location>
</feature>
<dbReference type="EMBL" id="JBEPLS010000002">
    <property type="protein sequence ID" value="MET3602835.1"/>
    <property type="molecule type" value="Genomic_DNA"/>
</dbReference>
<dbReference type="KEGG" id="snn:EWH46_17040"/>
<feature type="transmembrane region" description="Helical" evidence="1">
    <location>
        <begin position="289"/>
        <end position="307"/>
    </location>
</feature>
<dbReference type="Pfam" id="PF04892">
    <property type="entry name" value="VanZ"/>
    <property type="match status" value="1"/>
</dbReference>